<evidence type="ECO:0000259" key="7">
    <source>
        <dbReference type="PROSITE" id="PS50212"/>
    </source>
</evidence>
<dbReference type="InterPro" id="IPR008937">
    <property type="entry name" value="Ras-like_GEF"/>
</dbReference>
<dbReference type="PROSITE" id="PS00720">
    <property type="entry name" value="RASGEF"/>
    <property type="match status" value="1"/>
</dbReference>
<dbReference type="InterPro" id="IPR001849">
    <property type="entry name" value="PH_domain"/>
</dbReference>
<dbReference type="InterPro" id="IPR036964">
    <property type="entry name" value="RASGEF_cat_dom_sf"/>
</dbReference>
<evidence type="ECO:0000256" key="2">
    <source>
        <dbReference type="PROSITE-ProRule" id="PRU00168"/>
    </source>
</evidence>
<dbReference type="SMART" id="SM00147">
    <property type="entry name" value="RasGEF"/>
    <property type="match status" value="1"/>
</dbReference>
<dbReference type="PROSITE" id="PS50212">
    <property type="entry name" value="RASGEF_NTER"/>
    <property type="match status" value="1"/>
</dbReference>
<dbReference type="SUPFAM" id="SSF48065">
    <property type="entry name" value="DBL homology domain (DH-domain)"/>
    <property type="match status" value="1"/>
</dbReference>
<dbReference type="Pfam" id="PF00618">
    <property type="entry name" value="RasGEF_N"/>
    <property type="match status" value="1"/>
</dbReference>
<dbReference type="InterPro" id="IPR011993">
    <property type="entry name" value="PH-like_dom_sf"/>
</dbReference>
<dbReference type="GO" id="GO:0005886">
    <property type="term" value="C:plasma membrane"/>
    <property type="evidence" value="ECO:0007669"/>
    <property type="project" value="TreeGrafter"/>
</dbReference>
<dbReference type="PANTHER" id="PTHR23113:SF193">
    <property type="entry name" value="RAS-SPECIFIC GUANINE NUCLEOTIDE-RELEASING FACTOR 1"/>
    <property type="match status" value="1"/>
</dbReference>
<feature type="region of interest" description="Disordered" evidence="3">
    <location>
        <begin position="539"/>
        <end position="601"/>
    </location>
</feature>
<proteinExistence type="predicted"/>
<evidence type="ECO:0000259" key="4">
    <source>
        <dbReference type="PROSITE" id="PS50003"/>
    </source>
</evidence>
<dbReference type="Gene3D" id="1.20.870.10">
    <property type="entry name" value="Son of sevenless (SoS) protein Chain: S domain 1"/>
    <property type="match status" value="2"/>
</dbReference>
<dbReference type="AlphaFoldDB" id="A0AAD1RPP6"/>
<dbReference type="Pfam" id="PF00621">
    <property type="entry name" value="RhoGEF"/>
    <property type="match status" value="1"/>
</dbReference>
<dbReference type="PROSITE" id="PS50009">
    <property type="entry name" value="RASGEF_CAT"/>
    <property type="match status" value="1"/>
</dbReference>
<dbReference type="SUPFAM" id="SSF50729">
    <property type="entry name" value="PH domain-like"/>
    <property type="match status" value="1"/>
</dbReference>
<name>A0AAD1RPP6_PELCU</name>
<evidence type="ECO:0000256" key="3">
    <source>
        <dbReference type="SAM" id="MobiDB-lite"/>
    </source>
</evidence>
<dbReference type="GO" id="GO:0007265">
    <property type="term" value="P:Ras protein signal transduction"/>
    <property type="evidence" value="ECO:0007669"/>
    <property type="project" value="TreeGrafter"/>
</dbReference>
<evidence type="ECO:0000256" key="1">
    <source>
        <dbReference type="ARBA" id="ARBA00022658"/>
    </source>
</evidence>
<dbReference type="CDD" id="cd00155">
    <property type="entry name" value="RasGEF"/>
    <property type="match status" value="1"/>
</dbReference>
<dbReference type="InterPro" id="IPR001331">
    <property type="entry name" value="GDS_CDC24_CS"/>
</dbReference>
<dbReference type="GO" id="GO:0005085">
    <property type="term" value="F:guanyl-nucleotide exchange factor activity"/>
    <property type="evidence" value="ECO:0007669"/>
    <property type="project" value="UniProtKB-KW"/>
</dbReference>
<dbReference type="Gene3D" id="1.20.900.10">
    <property type="entry name" value="Dbl homology (DH) domain"/>
    <property type="match status" value="1"/>
</dbReference>
<protein>
    <submittedName>
        <fullName evidence="8">Ras-specific guanine nucleotide-releasing factor 1 isoform X2</fullName>
    </submittedName>
</protein>
<organism evidence="8 9">
    <name type="scientific">Pelobates cultripes</name>
    <name type="common">Western spadefoot toad</name>
    <dbReference type="NCBI Taxonomy" id="61616"/>
    <lineage>
        <taxon>Eukaryota</taxon>
        <taxon>Metazoa</taxon>
        <taxon>Chordata</taxon>
        <taxon>Craniata</taxon>
        <taxon>Vertebrata</taxon>
        <taxon>Euteleostomi</taxon>
        <taxon>Amphibia</taxon>
        <taxon>Batrachia</taxon>
        <taxon>Anura</taxon>
        <taxon>Pelobatoidea</taxon>
        <taxon>Pelobatidae</taxon>
        <taxon>Pelobates</taxon>
    </lineage>
</organism>
<feature type="domain" description="DH" evidence="6">
    <location>
        <begin position="1"/>
        <end position="175"/>
    </location>
</feature>
<dbReference type="Gene3D" id="2.30.29.30">
    <property type="entry name" value="Pleckstrin-homology domain (PH domain)/Phosphotyrosine-binding domain (PTB)"/>
    <property type="match status" value="1"/>
</dbReference>
<dbReference type="InterPro" id="IPR019804">
    <property type="entry name" value="Ras_G-nucl-exch_fac_CS"/>
</dbReference>
<dbReference type="InterPro" id="IPR000651">
    <property type="entry name" value="Ras-like_Gua-exchang_fac_N"/>
</dbReference>
<evidence type="ECO:0000259" key="6">
    <source>
        <dbReference type="PROSITE" id="PS50010"/>
    </source>
</evidence>
<sequence>MFINELCKSVSMYMWQRKTRSTGPMAFLRHCPCNVWHFFFYSETIMFLHQIFYQGLKARISSWPTLVLSDLFDILLPMLNIYQEFVRNHQYSLQILAHCKQNRDFDKLLKHYEAKPDCEERTLETFLTYPMFQIPRYILTLHELLAHTPHEHVERNSLEYAKSKLEELSRIMHDEVSETENIRKNLAIERMIVEGCEILLDTSQTFVRQGCLIQVPMSEKSRVTRGRLGSLSLKKEGERQCFLFSKHLLICTRSSGGKLHLTKNGVISLIDCTLLEDQDDDDTRPLTQDGDHLDFKISVEPKDSPPFVVILLASSRQEKAAWTSDISQCVDNIRCNGLMMNAFEENSKVSVPQMIKSDSTLYCDDVDIRFSKTLNSCKVLQIRYASVERLLERLTDLRFLSIDFLNTFLHSYRVFTCADVVLDKLIAIYRKPVSAIPARSLELLFASNQSNKLLYGEPPKSPRATRKFSSPPPLSITKSSSPSRRRKLSLNIPIITGGKALDLAALGSSPNGYSNSSPAPPPYSKTTLDINKLYVSGSFPSKVGEGEEPPAERDEEPVLQKQTSEVSGRVESDTEQNSDEAETDTSPTRSPTTPISQRSRNSADFTLFSYNNGIVMTSCREHDNSRSNLSAASAFAIATAGANEGTPTKETYRRMSLATAGFPSDQRNGDKEFVIRRAATNRVLNVLRHWVSKHAQDFETNLQLKTKVICFLEEVIHNPELLAQERKAAANIIRTLTQEDPGDSLVTLEEIEHMAQSTVTPAEPFESLSALEIAEQLTLLDHLIFRKIPYEEFFGQGWMKADKCERTPYIMNTSKHFNHMSNLIATEILRNEEPMTRSSTIEKWVAVADICRCLHNYNAVLEITSSLNRSAIFRLKRTWMKVSKQTKTLIDRLQKLVSSEGRFKNLREALKNCDPPCVPYLGMYLTDLAFIEEGTPNYTEDDLVNFSKMRMISHIIREIRQFQQTSYKIEHQPKVTQYLLDSSSVLDEEGLYEASLRLEPKLPT</sequence>
<dbReference type="SMART" id="SM00229">
    <property type="entry name" value="RasGEFN"/>
    <property type="match status" value="2"/>
</dbReference>
<dbReference type="InterPro" id="IPR000219">
    <property type="entry name" value="DH_dom"/>
</dbReference>
<dbReference type="Pfam" id="PF22697">
    <property type="entry name" value="SOS1_NGEF_PH"/>
    <property type="match status" value="1"/>
</dbReference>
<dbReference type="FunFam" id="1.20.870.10:FF:000004">
    <property type="entry name" value="Ras-specific guanine nucleotide-releasing factor 1 isoform 2"/>
    <property type="match status" value="1"/>
</dbReference>
<gene>
    <name evidence="8" type="ORF">PECUL_23A004639</name>
</gene>
<dbReference type="PANTHER" id="PTHR23113">
    <property type="entry name" value="GUANINE NUCLEOTIDE EXCHANGE FACTOR"/>
    <property type="match status" value="1"/>
</dbReference>
<keyword evidence="1 2" id="KW-0344">Guanine-nucleotide releasing factor</keyword>
<dbReference type="PROSITE" id="PS50010">
    <property type="entry name" value="DH_2"/>
    <property type="match status" value="1"/>
</dbReference>
<dbReference type="SMART" id="SM00325">
    <property type="entry name" value="RhoGEF"/>
    <property type="match status" value="1"/>
</dbReference>
<keyword evidence="9" id="KW-1185">Reference proteome</keyword>
<dbReference type="InterPro" id="IPR055251">
    <property type="entry name" value="SOS1_NGEF_PH"/>
</dbReference>
<dbReference type="SUPFAM" id="SSF48366">
    <property type="entry name" value="Ras GEF"/>
    <property type="match status" value="1"/>
</dbReference>
<feature type="region of interest" description="Disordered" evidence="3">
    <location>
        <begin position="455"/>
        <end position="485"/>
    </location>
</feature>
<dbReference type="InterPro" id="IPR035899">
    <property type="entry name" value="DBL_dom_sf"/>
</dbReference>
<dbReference type="PROSITE" id="PS50003">
    <property type="entry name" value="PH_DOMAIN"/>
    <property type="match status" value="1"/>
</dbReference>
<dbReference type="InterPro" id="IPR023578">
    <property type="entry name" value="Ras_GEF_dom_sf"/>
</dbReference>
<dbReference type="Proteomes" id="UP001295444">
    <property type="component" value="Chromosome 03"/>
</dbReference>
<dbReference type="Gene3D" id="1.10.840.10">
    <property type="entry name" value="Ras guanine-nucleotide exchange factors catalytic domain"/>
    <property type="match status" value="1"/>
</dbReference>
<feature type="domain" description="PH" evidence="4">
    <location>
        <begin position="221"/>
        <end position="331"/>
    </location>
</feature>
<feature type="domain" description="N-terminal Ras-GEF" evidence="7">
    <location>
        <begin position="378"/>
        <end position="493"/>
    </location>
</feature>
<feature type="compositionally biased region" description="Acidic residues" evidence="3">
    <location>
        <begin position="573"/>
        <end position="583"/>
    </location>
</feature>
<accession>A0AAD1RPP6</accession>
<dbReference type="FunFam" id="2.30.29.30:FF:000117">
    <property type="entry name" value="ras-specific guanine nucleotide-releasing factor 1 isoform X2"/>
    <property type="match status" value="1"/>
</dbReference>
<feature type="compositionally biased region" description="Low complexity" evidence="3">
    <location>
        <begin position="585"/>
        <end position="600"/>
    </location>
</feature>
<reference evidence="8" key="1">
    <citation type="submission" date="2022-03" db="EMBL/GenBank/DDBJ databases">
        <authorList>
            <person name="Alioto T."/>
            <person name="Alioto T."/>
            <person name="Gomez Garrido J."/>
        </authorList>
    </citation>
    <scope>NUCLEOTIDE SEQUENCE</scope>
</reference>
<evidence type="ECO:0000313" key="8">
    <source>
        <dbReference type="EMBL" id="CAH2274591.1"/>
    </source>
</evidence>
<feature type="domain" description="Ras-GEF" evidence="5">
    <location>
        <begin position="769"/>
        <end position="1001"/>
    </location>
</feature>
<dbReference type="FunFam" id="1.20.870.10:FF:000006">
    <property type="entry name" value="ras-specific guanine nucleotide-releasing factor 1 isoform X1"/>
    <property type="match status" value="1"/>
</dbReference>
<dbReference type="PROSITE" id="PS00741">
    <property type="entry name" value="DH_1"/>
    <property type="match status" value="1"/>
</dbReference>
<dbReference type="Pfam" id="PF00617">
    <property type="entry name" value="RasGEF"/>
    <property type="match status" value="1"/>
</dbReference>
<dbReference type="CDD" id="cd00160">
    <property type="entry name" value="RhoGEF"/>
    <property type="match status" value="1"/>
</dbReference>
<dbReference type="SMART" id="SM00233">
    <property type="entry name" value="PH"/>
    <property type="match status" value="1"/>
</dbReference>
<evidence type="ECO:0000313" key="9">
    <source>
        <dbReference type="Proteomes" id="UP001295444"/>
    </source>
</evidence>
<dbReference type="InterPro" id="IPR001895">
    <property type="entry name" value="RASGEF_cat_dom"/>
</dbReference>
<evidence type="ECO:0000259" key="5">
    <source>
        <dbReference type="PROSITE" id="PS50009"/>
    </source>
</evidence>
<dbReference type="EMBL" id="OW240914">
    <property type="protein sequence ID" value="CAH2274591.1"/>
    <property type="molecule type" value="Genomic_DNA"/>
</dbReference>